<dbReference type="Pfam" id="PF13439">
    <property type="entry name" value="Glyco_transf_4"/>
    <property type="match status" value="1"/>
</dbReference>
<dbReference type="KEGG" id="njp:NEJAP_0798"/>
<evidence type="ECO:0000256" key="1">
    <source>
        <dbReference type="SAM" id="Phobius"/>
    </source>
</evidence>
<evidence type="ECO:0000259" key="2">
    <source>
        <dbReference type="Pfam" id="PF00534"/>
    </source>
</evidence>
<dbReference type="PANTHER" id="PTHR45947">
    <property type="entry name" value="SULFOQUINOVOSYL TRANSFERASE SQD2"/>
    <property type="match status" value="1"/>
</dbReference>
<evidence type="ECO:0000259" key="3">
    <source>
        <dbReference type="Pfam" id="PF13439"/>
    </source>
</evidence>
<dbReference type="AlphaFoldDB" id="A0A7R6SVH7"/>
<dbReference type="InterPro" id="IPR050194">
    <property type="entry name" value="Glycosyltransferase_grp1"/>
</dbReference>
<dbReference type="EMBL" id="AP014546">
    <property type="protein sequence ID" value="BBB28755.1"/>
    <property type="molecule type" value="Genomic_DNA"/>
</dbReference>
<keyword evidence="1" id="KW-0812">Transmembrane</keyword>
<dbReference type="SUPFAM" id="SSF53756">
    <property type="entry name" value="UDP-Glycosyltransferase/glycogen phosphorylase"/>
    <property type="match status" value="1"/>
</dbReference>
<evidence type="ECO:0000313" key="4">
    <source>
        <dbReference type="EMBL" id="BBB28755.1"/>
    </source>
</evidence>
<reference evidence="4 5" key="1">
    <citation type="journal article" date="2008" name="Int. J. Syst. Evol. Microbiol.">
        <title>Neptunomonas japonica sp. nov., an Osedax japonicus symbiont-like bacterium isolated from sediment adjacent to sperm whale carcasses off Kagoshima, Japan.</title>
        <authorList>
            <person name="Miyazaki M."/>
            <person name="Nogi Y."/>
            <person name="Fujiwara Y."/>
            <person name="Kawato M."/>
            <person name="Kubokawa K."/>
            <person name="Horikoshi K."/>
        </authorList>
    </citation>
    <scope>NUCLEOTIDE SEQUENCE [LARGE SCALE GENOMIC DNA]</scope>
    <source>
        <strain evidence="4 5">JAMM 1380</strain>
    </source>
</reference>
<dbReference type="GO" id="GO:0016757">
    <property type="term" value="F:glycosyltransferase activity"/>
    <property type="evidence" value="ECO:0007669"/>
    <property type="project" value="InterPro"/>
</dbReference>
<feature type="transmembrane region" description="Helical" evidence="1">
    <location>
        <begin position="85"/>
        <end position="103"/>
    </location>
</feature>
<dbReference type="CDD" id="cd03798">
    <property type="entry name" value="GT4_WlbH-like"/>
    <property type="match status" value="1"/>
</dbReference>
<name>A0A7R6SVH7_9GAMM</name>
<keyword evidence="1" id="KW-1133">Transmembrane helix</keyword>
<dbReference type="Pfam" id="PF00534">
    <property type="entry name" value="Glycos_transf_1"/>
    <property type="match status" value="1"/>
</dbReference>
<dbReference type="InterPro" id="IPR028098">
    <property type="entry name" value="Glyco_trans_4-like_N"/>
</dbReference>
<proteinExistence type="predicted"/>
<keyword evidence="1" id="KW-0472">Membrane</keyword>
<sequence length="392" mass="43609">MVNLLVVTTLFPNSVQHRHGIFVETRLKKIMETGQVNAVVVAPVPWFPIKSKYFSQYSQYVDIPSKEHRNGVEIYHPRYLVIPKVGMLLTPFFLALAIFLTIFKVRKQGYKFDLIDAHYFYPDGVAVALASYFLKLPFVISARGSDINLIPNYLLPRKMILWAASKAQASITVSSALKEKMLALGAVEEKIHVLRNGVDDVLFSPKNYQQMRHNYSLKRATLLSVGNLTELKGHDLVIKSLLELPDCELIIVGGGELDKPLKQLAETLGLSERVRFMGTLKQPDLVELYSAADLLVLASSREGWANVLLEAMACGAPVAATSVGGTPELVKSPEAGVLVKERNASGLVKAISKALSLNIDRDLTREYAKKFSWDQTVENQINLYTKIVESHA</sequence>
<feature type="domain" description="Glycosyl transferase family 1" evidence="2">
    <location>
        <begin position="216"/>
        <end position="370"/>
    </location>
</feature>
<organism evidence="4 5">
    <name type="scientific">Neptunomonas japonica JAMM 1380</name>
    <dbReference type="NCBI Taxonomy" id="1441457"/>
    <lineage>
        <taxon>Bacteria</taxon>
        <taxon>Pseudomonadati</taxon>
        <taxon>Pseudomonadota</taxon>
        <taxon>Gammaproteobacteria</taxon>
        <taxon>Oceanospirillales</taxon>
        <taxon>Oceanospirillaceae</taxon>
        <taxon>Neptunomonas</taxon>
    </lineage>
</organism>
<keyword evidence="5" id="KW-1185">Reference proteome</keyword>
<gene>
    <name evidence="4" type="ORF">NEJAP_0798</name>
</gene>
<feature type="domain" description="Glycosyltransferase subfamily 4-like N-terminal" evidence="3">
    <location>
        <begin position="77"/>
        <end position="200"/>
    </location>
</feature>
<dbReference type="Proteomes" id="UP000595332">
    <property type="component" value="Chromosome"/>
</dbReference>
<dbReference type="RefSeq" id="WP_201349420.1">
    <property type="nucleotide sequence ID" value="NZ_AP014546.1"/>
</dbReference>
<accession>A0A7R6SVH7</accession>
<evidence type="ECO:0000313" key="5">
    <source>
        <dbReference type="Proteomes" id="UP000595332"/>
    </source>
</evidence>
<dbReference type="PANTHER" id="PTHR45947:SF3">
    <property type="entry name" value="SULFOQUINOVOSYL TRANSFERASE SQD2"/>
    <property type="match status" value="1"/>
</dbReference>
<dbReference type="InterPro" id="IPR001296">
    <property type="entry name" value="Glyco_trans_1"/>
</dbReference>
<protein>
    <submittedName>
        <fullName evidence="4">Glycosyl transferase family 1</fullName>
    </submittedName>
</protein>
<keyword evidence="4" id="KW-0808">Transferase</keyword>
<dbReference type="Gene3D" id="3.40.50.2000">
    <property type="entry name" value="Glycogen Phosphorylase B"/>
    <property type="match status" value="2"/>
</dbReference>